<evidence type="ECO:0000313" key="1">
    <source>
        <dbReference type="EMBL" id="JAH27256.1"/>
    </source>
</evidence>
<sequence length="29" mass="3415">MIPSRSSPANRKKNTNLQLLTRTFYCVKF</sequence>
<accession>A0A0E9RDQ7</accession>
<reference evidence="1" key="2">
    <citation type="journal article" date="2015" name="Fish Shellfish Immunol.">
        <title>Early steps in the European eel (Anguilla anguilla)-Vibrio vulnificus interaction in the gills: Role of the RtxA13 toxin.</title>
        <authorList>
            <person name="Callol A."/>
            <person name="Pajuelo D."/>
            <person name="Ebbesson L."/>
            <person name="Teles M."/>
            <person name="MacKenzie S."/>
            <person name="Amaro C."/>
        </authorList>
    </citation>
    <scope>NUCLEOTIDE SEQUENCE</scope>
</reference>
<dbReference type="EMBL" id="GBXM01081321">
    <property type="protein sequence ID" value="JAH27256.1"/>
    <property type="molecule type" value="Transcribed_RNA"/>
</dbReference>
<reference evidence="1" key="1">
    <citation type="submission" date="2014-11" db="EMBL/GenBank/DDBJ databases">
        <authorList>
            <person name="Amaro Gonzalez C."/>
        </authorList>
    </citation>
    <scope>NUCLEOTIDE SEQUENCE</scope>
</reference>
<protein>
    <submittedName>
        <fullName evidence="1">Uncharacterized protein</fullName>
    </submittedName>
</protein>
<dbReference type="AlphaFoldDB" id="A0A0E9RDQ7"/>
<organism evidence="1">
    <name type="scientific">Anguilla anguilla</name>
    <name type="common">European freshwater eel</name>
    <name type="synonym">Muraena anguilla</name>
    <dbReference type="NCBI Taxonomy" id="7936"/>
    <lineage>
        <taxon>Eukaryota</taxon>
        <taxon>Metazoa</taxon>
        <taxon>Chordata</taxon>
        <taxon>Craniata</taxon>
        <taxon>Vertebrata</taxon>
        <taxon>Euteleostomi</taxon>
        <taxon>Actinopterygii</taxon>
        <taxon>Neopterygii</taxon>
        <taxon>Teleostei</taxon>
        <taxon>Anguilliformes</taxon>
        <taxon>Anguillidae</taxon>
        <taxon>Anguilla</taxon>
    </lineage>
</organism>
<name>A0A0E9RDQ7_ANGAN</name>
<proteinExistence type="predicted"/>